<comment type="caution">
    <text evidence="1">The sequence shown here is derived from an EMBL/GenBank/DDBJ whole genome shotgun (WGS) entry which is preliminary data.</text>
</comment>
<dbReference type="Proteomes" id="UP001241377">
    <property type="component" value="Unassembled WGS sequence"/>
</dbReference>
<evidence type="ECO:0000313" key="1">
    <source>
        <dbReference type="EMBL" id="KAJ9105174.1"/>
    </source>
</evidence>
<sequence length="120" mass="13023">MDEDDYSSSDTEVGDRDRIYDTSPAPKDSLGGSKVLSFSARPSEAQLRGKSFDSSDQERNASTPHQSPDLRASAFTGSTSTLLDQDMRKSHPTGSDDTPCRVAVKQRPGEAISRVTRNIS</sequence>
<protein>
    <submittedName>
        <fullName evidence="1">Uncharacterized protein</fullName>
    </submittedName>
</protein>
<organism evidence="1 2">
    <name type="scientific">Naganishia cerealis</name>
    <dbReference type="NCBI Taxonomy" id="610337"/>
    <lineage>
        <taxon>Eukaryota</taxon>
        <taxon>Fungi</taxon>
        <taxon>Dikarya</taxon>
        <taxon>Basidiomycota</taxon>
        <taxon>Agaricomycotina</taxon>
        <taxon>Tremellomycetes</taxon>
        <taxon>Filobasidiales</taxon>
        <taxon>Filobasidiaceae</taxon>
        <taxon>Naganishia</taxon>
    </lineage>
</organism>
<name>A0ACC2W0B9_9TREE</name>
<keyword evidence="2" id="KW-1185">Reference proteome</keyword>
<proteinExistence type="predicted"/>
<accession>A0ACC2W0B9</accession>
<evidence type="ECO:0000313" key="2">
    <source>
        <dbReference type="Proteomes" id="UP001241377"/>
    </source>
</evidence>
<reference evidence="1" key="1">
    <citation type="submission" date="2023-04" db="EMBL/GenBank/DDBJ databases">
        <title>Draft Genome sequencing of Naganishia species isolated from polar environments using Oxford Nanopore Technology.</title>
        <authorList>
            <person name="Leo P."/>
            <person name="Venkateswaran K."/>
        </authorList>
    </citation>
    <scope>NUCLEOTIDE SEQUENCE</scope>
    <source>
        <strain evidence="1">MNA-CCFEE 5261</strain>
    </source>
</reference>
<dbReference type="EMBL" id="JASBWR010000035">
    <property type="protein sequence ID" value="KAJ9105174.1"/>
    <property type="molecule type" value="Genomic_DNA"/>
</dbReference>
<gene>
    <name evidence="1" type="ORF">QFC19_003634</name>
</gene>